<feature type="region of interest" description="Disordered" evidence="1">
    <location>
        <begin position="1"/>
        <end position="36"/>
    </location>
</feature>
<reference evidence="2" key="1">
    <citation type="submission" date="2020-11" db="EMBL/GenBank/DDBJ databases">
        <authorList>
            <consortium name="DOE Joint Genome Institute"/>
            <person name="Ahrendt S."/>
            <person name="Riley R."/>
            <person name="Andreopoulos W."/>
            <person name="Labutti K."/>
            <person name="Pangilinan J."/>
            <person name="Ruiz-Duenas F.J."/>
            <person name="Barrasa J.M."/>
            <person name="Sanchez-Garcia M."/>
            <person name="Camarero S."/>
            <person name="Miyauchi S."/>
            <person name="Serrano A."/>
            <person name="Linde D."/>
            <person name="Babiker R."/>
            <person name="Drula E."/>
            <person name="Ayuso-Fernandez I."/>
            <person name="Pacheco R."/>
            <person name="Padilla G."/>
            <person name="Ferreira P."/>
            <person name="Barriuso J."/>
            <person name="Kellner H."/>
            <person name="Castanera R."/>
            <person name="Alfaro M."/>
            <person name="Ramirez L."/>
            <person name="Pisabarro A.G."/>
            <person name="Kuo A."/>
            <person name="Tritt A."/>
            <person name="Lipzen A."/>
            <person name="He G."/>
            <person name="Yan M."/>
            <person name="Ng V."/>
            <person name="Cullen D."/>
            <person name="Martin F."/>
            <person name="Rosso M.-N."/>
            <person name="Henrissat B."/>
            <person name="Hibbett D."/>
            <person name="Martinez A.T."/>
            <person name="Grigoriev I.V."/>
        </authorList>
    </citation>
    <scope>NUCLEOTIDE SEQUENCE</scope>
    <source>
        <strain evidence="2">CIRM-BRFM 674</strain>
    </source>
</reference>
<feature type="compositionally biased region" description="Polar residues" evidence="1">
    <location>
        <begin position="118"/>
        <end position="131"/>
    </location>
</feature>
<accession>A0A9P6CL05</accession>
<evidence type="ECO:0000313" key="2">
    <source>
        <dbReference type="EMBL" id="KAF9470571.1"/>
    </source>
</evidence>
<dbReference type="AlphaFoldDB" id="A0A9P6CL05"/>
<protein>
    <submittedName>
        <fullName evidence="2">Uncharacterized protein</fullName>
    </submittedName>
</protein>
<evidence type="ECO:0000313" key="3">
    <source>
        <dbReference type="Proteomes" id="UP000807469"/>
    </source>
</evidence>
<sequence length="240" mass="26507">MAPRVNKTENSKNKQDASPVKRGPGRPRKVVPEVDVEQRTPAVKIVNKKLRPDSPDIVEIEDSDEGHRKFLEYADEVIAAANDEEDDTALDPNDSMYPEPPRSSRIQVGHQDRPITPPLNTRSGHTRTFAQRDSPDGIPDAPGMTPDFSSPSKRARTAKGKQIKQYESPDDDDDVMAISNNNESPLAFKSPGKSILPTNKSIGSYHREDDDDDDDDIFPETISNVKRVDAKKSSAPAPKA</sequence>
<feature type="region of interest" description="Disordered" evidence="1">
    <location>
        <begin position="78"/>
        <end position="219"/>
    </location>
</feature>
<evidence type="ECO:0000256" key="1">
    <source>
        <dbReference type="SAM" id="MobiDB-lite"/>
    </source>
</evidence>
<feature type="compositionally biased region" description="Basic and acidic residues" evidence="1">
    <location>
        <begin position="1"/>
        <end position="15"/>
    </location>
</feature>
<dbReference type="Proteomes" id="UP000807469">
    <property type="component" value="Unassembled WGS sequence"/>
</dbReference>
<keyword evidence="3" id="KW-1185">Reference proteome</keyword>
<gene>
    <name evidence="2" type="ORF">BDN70DRAFT_939596</name>
</gene>
<organism evidence="2 3">
    <name type="scientific">Pholiota conissans</name>
    <dbReference type="NCBI Taxonomy" id="109636"/>
    <lineage>
        <taxon>Eukaryota</taxon>
        <taxon>Fungi</taxon>
        <taxon>Dikarya</taxon>
        <taxon>Basidiomycota</taxon>
        <taxon>Agaricomycotina</taxon>
        <taxon>Agaricomycetes</taxon>
        <taxon>Agaricomycetidae</taxon>
        <taxon>Agaricales</taxon>
        <taxon>Agaricineae</taxon>
        <taxon>Strophariaceae</taxon>
        <taxon>Pholiota</taxon>
    </lineage>
</organism>
<feature type="compositionally biased region" description="Basic residues" evidence="1">
    <location>
        <begin position="153"/>
        <end position="162"/>
    </location>
</feature>
<dbReference type="EMBL" id="MU155930">
    <property type="protein sequence ID" value="KAF9470571.1"/>
    <property type="molecule type" value="Genomic_DNA"/>
</dbReference>
<name>A0A9P6CL05_9AGAR</name>
<feature type="compositionally biased region" description="Acidic residues" evidence="1">
    <location>
        <begin position="209"/>
        <end position="218"/>
    </location>
</feature>
<proteinExistence type="predicted"/>
<comment type="caution">
    <text evidence="2">The sequence shown here is derived from an EMBL/GenBank/DDBJ whole genome shotgun (WGS) entry which is preliminary data.</text>
</comment>